<evidence type="ECO:0000256" key="1">
    <source>
        <dbReference type="SAM" id="MobiDB-lite"/>
    </source>
</evidence>
<name>A0ABV8U257_9ACTN</name>
<organism evidence="3 4">
    <name type="scientific">Salininema proteolyticum</name>
    <dbReference type="NCBI Taxonomy" id="1607685"/>
    <lineage>
        <taxon>Bacteria</taxon>
        <taxon>Bacillati</taxon>
        <taxon>Actinomycetota</taxon>
        <taxon>Actinomycetes</taxon>
        <taxon>Glycomycetales</taxon>
        <taxon>Glycomycetaceae</taxon>
        <taxon>Salininema</taxon>
    </lineage>
</organism>
<feature type="transmembrane region" description="Helical" evidence="2">
    <location>
        <begin position="48"/>
        <end position="69"/>
    </location>
</feature>
<protein>
    <submittedName>
        <fullName evidence="3">Uncharacterized protein</fullName>
    </submittedName>
</protein>
<feature type="compositionally biased region" description="Acidic residues" evidence="1">
    <location>
        <begin position="109"/>
        <end position="124"/>
    </location>
</feature>
<dbReference type="RefSeq" id="WP_380622821.1">
    <property type="nucleotide sequence ID" value="NZ_JBHSDK010000021.1"/>
</dbReference>
<dbReference type="EMBL" id="JBHSDK010000021">
    <property type="protein sequence ID" value="MFC4336671.1"/>
    <property type="molecule type" value="Genomic_DNA"/>
</dbReference>
<dbReference type="Proteomes" id="UP001595823">
    <property type="component" value="Unassembled WGS sequence"/>
</dbReference>
<reference evidence="4" key="1">
    <citation type="journal article" date="2019" name="Int. J. Syst. Evol. Microbiol.">
        <title>The Global Catalogue of Microorganisms (GCM) 10K type strain sequencing project: providing services to taxonomists for standard genome sequencing and annotation.</title>
        <authorList>
            <consortium name="The Broad Institute Genomics Platform"/>
            <consortium name="The Broad Institute Genome Sequencing Center for Infectious Disease"/>
            <person name="Wu L."/>
            <person name="Ma J."/>
        </authorList>
    </citation>
    <scope>NUCLEOTIDE SEQUENCE [LARGE SCALE GENOMIC DNA]</scope>
    <source>
        <strain evidence="4">IBRC-M 10908</strain>
    </source>
</reference>
<keyword evidence="2" id="KW-0472">Membrane</keyword>
<feature type="region of interest" description="Disordered" evidence="1">
    <location>
        <begin position="99"/>
        <end position="124"/>
    </location>
</feature>
<feature type="compositionally biased region" description="Basic and acidic residues" evidence="1">
    <location>
        <begin position="99"/>
        <end position="108"/>
    </location>
</feature>
<evidence type="ECO:0000313" key="4">
    <source>
        <dbReference type="Proteomes" id="UP001595823"/>
    </source>
</evidence>
<sequence length="124" mass="13518">MSDDPTPRAPRTADTVLYVSIALWVLALAVLLPSAFRTVLARPTDDRALVLFEWVLISGPAVIALLAFLLRSRTIARAFLMAAAVLLLTKTALAGAAYLDRDGPPERPSEEEEYYEQFDESPGG</sequence>
<keyword evidence="4" id="KW-1185">Reference proteome</keyword>
<accession>A0ABV8U257</accession>
<feature type="transmembrane region" description="Helical" evidence="2">
    <location>
        <begin position="15"/>
        <end position="36"/>
    </location>
</feature>
<keyword evidence="2" id="KW-1133">Transmembrane helix</keyword>
<comment type="caution">
    <text evidence="3">The sequence shown here is derived from an EMBL/GenBank/DDBJ whole genome shotgun (WGS) entry which is preliminary data.</text>
</comment>
<keyword evidence="2" id="KW-0812">Transmembrane</keyword>
<proteinExistence type="predicted"/>
<feature type="transmembrane region" description="Helical" evidence="2">
    <location>
        <begin position="75"/>
        <end position="99"/>
    </location>
</feature>
<gene>
    <name evidence="3" type="ORF">ACFPET_15825</name>
</gene>
<evidence type="ECO:0000256" key="2">
    <source>
        <dbReference type="SAM" id="Phobius"/>
    </source>
</evidence>
<evidence type="ECO:0000313" key="3">
    <source>
        <dbReference type="EMBL" id="MFC4336671.1"/>
    </source>
</evidence>